<evidence type="ECO:0000313" key="3">
    <source>
        <dbReference type="Proteomes" id="UP000609651"/>
    </source>
</evidence>
<dbReference type="SUPFAM" id="SSF52540">
    <property type="entry name" value="P-loop containing nucleoside triphosphate hydrolases"/>
    <property type="match status" value="1"/>
</dbReference>
<comment type="caution">
    <text evidence="2">The sequence shown here is derived from an EMBL/GenBank/DDBJ whole genome shotgun (WGS) entry which is preliminary data.</text>
</comment>
<keyword evidence="3" id="KW-1185">Reference proteome</keyword>
<gene>
    <name evidence="2" type="primary">addB</name>
    <name evidence="2" type="ORF">LzC2_31490</name>
</gene>
<feature type="compositionally biased region" description="Low complexity" evidence="1">
    <location>
        <begin position="11"/>
        <end position="22"/>
    </location>
</feature>
<organism evidence="2 3">
    <name type="scientific">Alienimonas chondri</name>
    <dbReference type="NCBI Taxonomy" id="2681879"/>
    <lineage>
        <taxon>Bacteria</taxon>
        <taxon>Pseudomonadati</taxon>
        <taxon>Planctomycetota</taxon>
        <taxon>Planctomycetia</taxon>
        <taxon>Planctomycetales</taxon>
        <taxon>Planctomycetaceae</taxon>
        <taxon>Alienimonas</taxon>
    </lineage>
</organism>
<protein>
    <submittedName>
        <fullName evidence="2">ATP-dependent helicase/deoxyribonuclease subunit B</fullName>
        <ecNumber evidence="2">3.6.4.12</ecNumber>
    </submittedName>
</protein>
<accession>A0ABX1VGT6</accession>
<sequence length="871" mass="92830">MNLPFPDLDLPAPGAHAPGSPATRGGTVRLLCGTPRGGKTGALLTEYAAALQAAWADDRMGACLWLTPNRLSRAAVREDLAEKIGGPLLDPGVKTFENLTDDLLSDGRLWRNLDANLGRERPSGERYRTLSGVSRRRVLRAVIDAEVAAGRLSHFARIARTGGFLTLLERQVRAWKYAEVWPEDESLQTGGPARRDLVRLYAAYQERLRNPPDGGPSLFDAEGRVWAARTLLCEGGAEGGEGRLDLLVADGFTSFTATQRDLLAALASSAGAAVIALPLERDSGMTATPREGEPFRPDLFQPVWQSVDELSDPLAERDVETEYAWHVPRRPDDALGHLAAWLFDESDRPAPRRRDATSITLHRAGRIEDEVRATVAGVKRLLARGARADRVVVTARDLSGYAEEFFRLCDASGVPVDAERPLPLAGRPAVRALLAPWRAEASGWGMRGLLSVLRDPSFGFPPGAATAVARVLRFANVGEDRFAILRALDAFAPEEPTDRSAAEEGEAPERAASIDRDAPVEVDRRLALRAGETLDAALAPARTPADPAGWVERLRELIAALGFDPAAAAAPREPWEDDAEDLEAALRWLSEAAAEHAADADRVGEGEEGGALLSLGEFLRWADELLGAARVPGPPAVAGGVAFVDAETARTAGCDHLFVLGLGEGQFPRPPNPADPAPPRSGEDADDPATLADAAARAEMLLFYGVVTRPSESLTLSWSTLDENGRETFPGPFVEAVRDLFALNAFPVPPPVSLSPIPGENRTLTPADTRVRAVSELRDGGQAGPLARLLIEPSEAPAIRSTLAAAASGLSVQCQRTGILRREPVPLLSRPRAAGRTAGPAGPAGGSHEPRHGDARGIGPGLSPNDGRGRH</sequence>
<keyword evidence="2" id="KW-0378">Hydrolase</keyword>
<evidence type="ECO:0000256" key="1">
    <source>
        <dbReference type="SAM" id="MobiDB-lite"/>
    </source>
</evidence>
<feature type="region of interest" description="Disordered" evidence="1">
    <location>
        <begin position="823"/>
        <end position="871"/>
    </location>
</feature>
<dbReference type="EC" id="3.6.4.12" evidence="2"/>
<feature type="region of interest" description="Disordered" evidence="1">
    <location>
        <begin position="665"/>
        <end position="687"/>
    </location>
</feature>
<evidence type="ECO:0000313" key="2">
    <source>
        <dbReference type="EMBL" id="NNJ27052.1"/>
    </source>
</evidence>
<feature type="compositionally biased region" description="Low complexity" evidence="1">
    <location>
        <begin position="830"/>
        <end position="841"/>
    </location>
</feature>
<dbReference type="GO" id="GO:0003678">
    <property type="term" value="F:DNA helicase activity"/>
    <property type="evidence" value="ECO:0007669"/>
    <property type="project" value="UniProtKB-EC"/>
</dbReference>
<feature type="compositionally biased region" description="Pro residues" evidence="1">
    <location>
        <begin position="668"/>
        <end position="679"/>
    </location>
</feature>
<proteinExistence type="predicted"/>
<dbReference type="Proteomes" id="UP000609651">
    <property type="component" value="Unassembled WGS sequence"/>
</dbReference>
<keyword evidence="2" id="KW-0067">ATP-binding</keyword>
<keyword evidence="2" id="KW-0347">Helicase</keyword>
<keyword evidence="2" id="KW-0547">Nucleotide-binding</keyword>
<dbReference type="EMBL" id="WTPX01000117">
    <property type="protein sequence ID" value="NNJ27052.1"/>
    <property type="molecule type" value="Genomic_DNA"/>
</dbReference>
<dbReference type="GO" id="GO:0016787">
    <property type="term" value="F:hydrolase activity"/>
    <property type="evidence" value="ECO:0007669"/>
    <property type="project" value="UniProtKB-KW"/>
</dbReference>
<reference evidence="2 3" key="1">
    <citation type="journal article" date="2020" name="Syst. Appl. Microbiol.">
        <title>Alienimonas chondri sp. nov., a novel planctomycete isolated from the biofilm of the red alga Chondrus crispus.</title>
        <authorList>
            <person name="Vitorino I."/>
            <person name="Albuquerque L."/>
            <person name="Wiegand S."/>
            <person name="Kallscheuer N."/>
            <person name="da Costa M.S."/>
            <person name="Lobo-da-Cunha A."/>
            <person name="Jogler C."/>
            <person name="Lage O.M."/>
        </authorList>
    </citation>
    <scope>NUCLEOTIDE SEQUENCE [LARGE SCALE GENOMIC DNA]</scope>
    <source>
        <strain evidence="2 3">LzC2</strain>
    </source>
</reference>
<feature type="region of interest" description="Disordered" evidence="1">
    <location>
        <begin position="1"/>
        <end position="26"/>
    </location>
</feature>
<dbReference type="Gene3D" id="3.40.50.300">
    <property type="entry name" value="P-loop containing nucleotide triphosphate hydrolases"/>
    <property type="match status" value="2"/>
</dbReference>
<name>A0ABX1VGT6_9PLAN</name>
<dbReference type="InterPro" id="IPR027417">
    <property type="entry name" value="P-loop_NTPase"/>
</dbReference>